<dbReference type="PROSITE" id="PS50931">
    <property type="entry name" value="HTH_LYSR"/>
    <property type="match status" value="1"/>
</dbReference>
<dbReference type="FunFam" id="1.10.10.10:FF:000001">
    <property type="entry name" value="LysR family transcriptional regulator"/>
    <property type="match status" value="1"/>
</dbReference>
<evidence type="ECO:0000313" key="7">
    <source>
        <dbReference type="Proteomes" id="UP000001225"/>
    </source>
</evidence>
<dbReference type="Pfam" id="PF03466">
    <property type="entry name" value="LysR_substrate"/>
    <property type="match status" value="1"/>
</dbReference>
<dbReference type="PANTHER" id="PTHR30537:SF5">
    <property type="entry name" value="HTH-TYPE TRANSCRIPTIONAL ACTIVATOR TTDR-RELATED"/>
    <property type="match status" value="1"/>
</dbReference>
<keyword evidence="4" id="KW-0804">Transcription</keyword>
<evidence type="ECO:0000256" key="1">
    <source>
        <dbReference type="ARBA" id="ARBA00009437"/>
    </source>
</evidence>
<dbReference type="EMBL" id="AM902716">
    <property type="protein sequence ID" value="CAP44824.1"/>
    <property type="molecule type" value="Genomic_DNA"/>
</dbReference>
<dbReference type="Pfam" id="PF00126">
    <property type="entry name" value="HTH_1"/>
    <property type="match status" value="1"/>
</dbReference>
<dbReference type="STRING" id="94624.Bpet4473"/>
<dbReference type="SUPFAM" id="SSF53850">
    <property type="entry name" value="Periplasmic binding protein-like II"/>
    <property type="match status" value="1"/>
</dbReference>
<dbReference type="CDD" id="cd08422">
    <property type="entry name" value="PBP2_CrgA_like"/>
    <property type="match status" value="1"/>
</dbReference>
<dbReference type="InterPro" id="IPR000847">
    <property type="entry name" value="LysR_HTH_N"/>
</dbReference>
<evidence type="ECO:0000256" key="3">
    <source>
        <dbReference type="ARBA" id="ARBA00023125"/>
    </source>
</evidence>
<accession>A9IDF8</accession>
<evidence type="ECO:0000256" key="2">
    <source>
        <dbReference type="ARBA" id="ARBA00023015"/>
    </source>
</evidence>
<evidence type="ECO:0000256" key="4">
    <source>
        <dbReference type="ARBA" id="ARBA00023163"/>
    </source>
</evidence>
<dbReference type="GO" id="GO:0043565">
    <property type="term" value="F:sequence-specific DNA binding"/>
    <property type="evidence" value="ECO:0007669"/>
    <property type="project" value="TreeGrafter"/>
</dbReference>
<proteinExistence type="inferred from homology"/>
<dbReference type="InterPro" id="IPR036390">
    <property type="entry name" value="WH_DNA-bd_sf"/>
</dbReference>
<organism evidence="6 7">
    <name type="scientific">Bordetella petrii (strain ATCC BAA-461 / DSM 12804 / CCUG 43448 / CIP 107267 / Se-1111R)</name>
    <dbReference type="NCBI Taxonomy" id="340100"/>
    <lineage>
        <taxon>Bacteria</taxon>
        <taxon>Pseudomonadati</taxon>
        <taxon>Pseudomonadota</taxon>
        <taxon>Betaproteobacteria</taxon>
        <taxon>Burkholderiales</taxon>
        <taxon>Alcaligenaceae</taxon>
        <taxon>Bordetella</taxon>
    </lineage>
</organism>
<dbReference type="Proteomes" id="UP000001225">
    <property type="component" value="Chromosome"/>
</dbReference>
<dbReference type="eggNOG" id="COG0583">
    <property type="taxonomic scope" value="Bacteria"/>
</dbReference>
<evidence type="ECO:0000259" key="5">
    <source>
        <dbReference type="PROSITE" id="PS50931"/>
    </source>
</evidence>
<evidence type="ECO:0000313" key="6">
    <source>
        <dbReference type="EMBL" id="CAP44824.1"/>
    </source>
</evidence>
<dbReference type="PANTHER" id="PTHR30537">
    <property type="entry name" value="HTH-TYPE TRANSCRIPTIONAL REGULATOR"/>
    <property type="match status" value="1"/>
</dbReference>
<dbReference type="AlphaFoldDB" id="A9IDF8"/>
<name>A9IDF8_BORPD</name>
<protein>
    <submittedName>
        <fullName evidence="6">Transcriptional regulator, LysR-family</fullName>
    </submittedName>
</protein>
<keyword evidence="2" id="KW-0805">Transcription regulation</keyword>
<dbReference type="KEGG" id="bpt:Bpet4473"/>
<dbReference type="Gene3D" id="1.10.10.10">
    <property type="entry name" value="Winged helix-like DNA-binding domain superfamily/Winged helix DNA-binding domain"/>
    <property type="match status" value="1"/>
</dbReference>
<feature type="domain" description="HTH lysR-type" evidence="5">
    <location>
        <begin position="1"/>
        <end position="59"/>
    </location>
</feature>
<sequence length="304" mass="33724">MEQLTALRVFRNVVQLGSFAQAARQLRLSPAAVSKNIGELEAHLGARLLQRTTRRMSLTEAGSLYYEQISRILDDLDEAGRSLAPLQTGPSGVLRVSAPMSLTLSRLSAAIPAFLQAYPDLSLDLHLEDRRVDIIQEGYDLAIRGTDQLEDSSLVARPLTVLPHVLCGAPAYFQRHGEPDTPQALRGHNCLRFTLSGHADEWTFRRHGQTVRVPVRGRYQVNSSLAVRDALRAGFGLSLVPRTYVEDDLAQGRLRAVLNDWAMVDTYLYAVYPSRRHVAAKVRAFADFVRAELQGPVTESRAAN</sequence>
<keyword evidence="3" id="KW-0238">DNA-binding</keyword>
<keyword evidence="7" id="KW-1185">Reference proteome</keyword>
<dbReference type="InterPro" id="IPR005119">
    <property type="entry name" value="LysR_subst-bd"/>
</dbReference>
<dbReference type="InterPro" id="IPR036388">
    <property type="entry name" value="WH-like_DNA-bd_sf"/>
</dbReference>
<comment type="similarity">
    <text evidence="1">Belongs to the LysR transcriptional regulatory family.</text>
</comment>
<dbReference type="GO" id="GO:0003700">
    <property type="term" value="F:DNA-binding transcription factor activity"/>
    <property type="evidence" value="ECO:0007669"/>
    <property type="project" value="InterPro"/>
</dbReference>
<dbReference type="GO" id="GO:0006351">
    <property type="term" value="P:DNA-templated transcription"/>
    <property type="evidence" value="ECO:0007669"/>
    <property type="project" value="TreeGrafter"/>
</dbReference>
<reference evidence="6 7" key="1">
    <citation type="journal article" date="2008" name="BMC Genomics">
        <title>The missing link: Bordetella petrii is endowed with both the metabolic versatility of environmental bacteria and virulence traits of pathogenic Bordetellae.</title>
        <authorList>
            <person name="Gross R."/>
            <person name="Guzman C.A."/>
            <person name="Sebaihia M."/>
            <person name="Martins Dos Santos V.A."/>
            <person name="Pieper D.H."/>
            <person name="Koebnik R."/>
            <person name="Lechner M."/>
            <person name="Bartels D."/>
            <person name="Buhrmester J."/>
            <person name="Choudhuri J.V."/>
            <person name="Ebensen T."/>
            <person name="Gaigalat L."/>
            <person name="Herrmann S."/>
            <person name="Khachane A.N."/>
            <person name="Larisch C."/>
            <person name="Link S."/>
            <person name="Linke B."/>
            <person name="Meyer F."/>
            <person name="Mormann S."/>
            <person name="Nakunst D."/>
            <person name="Rueckert C."/>
            <person name="Schneiker-Bekel S."/>
            <person name="Schulze K."/>
            <person name="Vorhoelter F.J."/>
            <person name="Yevsa T."/>
            <person name="Engle J.T."/>
            <person name="Goldman W.E."/>
            <person name="Puehler A."/>
            <person name="Goebel U.B."/>
            <person name="Goesmann A."/>
            <person name="Bloecker H."/>
            <person name="Kaiser O."/>
            <person name="Martinez-Arias R."/>
        </authorList>
    </citation>
    <scope>NUCLEOTIDE SEQUENCE [LARGE SCALE GENOMIC DNA]</scope>
    <source>
        <strain evidence="7">ATCC BAA-461 / DSM 12804 / CCUG 43448 / CIP 107267 / Se-1111R</strain>
    </source>
</reference>
<gene>
    <name evidence="6" type="ordered locus">Bpet4473</name>
</gene>
<dbReference type="Gene3D" id="3.40.190.290">
    <property type="match status" value="1"/>
</dbReference>
<dbReference type="FunFam" id="3.40.190.290:FF:000001">
    <property type="entry name" value="Transcriptional regulator, LysR family"/>
    <property type="match status" value="1"/>
</dbReference>
<dbReference type="InterPro" id="IPR058163">
    <property type="entry name" value="LysR-type_TF_proteobact-type"/>
</dbReference>
<dbReference type="SUPFAM" id="SSF46785">
    <property type="entry name" value="Winged helix' DNA-binding domain"/>
    <property type="match status" value="1"/>
</dbReference>